<accession>H2CII0</accession>
<dbReference type="HOGENOM" id="CLU_893702_0_0_12"/>
<evidence type="ECO:0000313" key="2">
    <source>
        <dbReference type="Proteomes" id="UP000005737"/>
    </source>
</evidence>
<reference evidence="1 2" key="1">
    <citation type="submission" date="2011-10" db="EMBL/GenBank/DDBJ databases">
        <title>The Improved High-Quality Draft genome of Leptonema illini DSM 21528.</title>
        <authorList>
            <consortium name="US DOE Joint Genome Institute (JGI-PGF)"/>
            <person name="Lucas S."/>
            <person name="Copeland A."/>
            <person name="Lapidus A."/>
            <person name="Glavina del Rio T."/>
            <person name="Dalin E."/>
            <person name="Tice H."/>
            <person name="Bruce D."/>
            <person name="Goodwin L."/>
            <person name="Pitluck S."/>
            <person name="Peters L."/>
            <person name="Mikhailova N."/>
            <person name="Held B."/>
            <person name="Kyrpides N."/>
            <person name="Mavromatis K."/>
            <person name="Ivanova N."/>
            <person name="Markowitz V."/>
            <person name="Cheng J.-F."/>
            <person name="Hugenholtz P."/>
            <person name="Woyke T."/>
            <person name="Wu D."/>
            <person name="Gronow S."/>
            <person name="Wellnitz S."/>
            <person name="Brambilla E.-M."/>
            <person name="Klenk H.-P."/>
            <person name="Eisen J.A."/>
        </authorList>
    </citation>
    <scope>NUCLEOTIDE SEQUENCE [LARGE SCALE GENOMIC DNA]</scope>
    <source>
        <strain evidence="1 2">DSM 21528</strain>
    </source>
</reference>
<evidence type="ECO:0000313" key="1">
    <source>
        <dbReference type="EMBL" id="EHQ05973.1"/>
    </source>
</evidence>
<dbReference type="AlphaFoldDB" id="H2CII0"/>
<dbReference type="Proteomes" id="UP000005737">
    <property type="component" value="Unassembled WGS sequence"/>
</dbReference>
<dbReference type="RefSeq" id="WP_002771054.1">
    <property type="nucleotide sequence ID" value="NZ_JH597773.1"/>
</dbReference>
<sequence>MIICGLSLSPDVRSTLRERLPGFQFEQFPAPALLERSVCFPDLPLTTISDLLSYGLPLQVWTVDESQLDALYGCGIAAVHFPDHTTIDPLLKVKPVGGHALLFIENRARLNLFRQLFLFAGIRVRADLRSSDEFAQVLPELRKDGPTEEELHVVLDLDRGDFLPAMHALAAEREKTGRMLRLWALRDFSRPGPDPVLIQRTLSPFTMRIFEPHEAALALIEALYLYDPSLERFSASAGPLQSFDGFRDAAHILTGRSFRLLDRNPDRLFHALSDLMQHLRLSLPFHWLYRLYEKRNGTGGLLLADPGRRDA</sequence>
<dbReference type="EMBL" id="JH597773">
    <property type="protein sequence ID" value="EHQ05973.1"/>
    <property type="molecule type" value="Genomic_DNA"/>
</dbReference>
<keyword evidence="2" id="KW-1185">Reference proteome</keyword>
<protein>
    <submittedName>
        <fullName evidence="1">Uncharacterized protein</fullName>
    </submittedName>
</protein>
<gene>
    <name evidence="1" type="ORF">Lepil_1282</name>
</gene>
<proteinExistence type="predicted"/>
<dbReference type="STRING" id="183.GCA_002009735_02312"/>
<name>H2CII0_9LEPT</name>
<organism evidence="1 2">
    <name type="scientific">Leptonema illini DSM 21528</name>
    <dbReference type="NCBI Taxonomy" id="929563"/>
    <lineage>
        <taxon>Bacteria</taxon>
        <taxon>Pseudomonadati</taxon>
        <taxon>Spirochaetota</taxon>
        <taxon>Spirochaetia</taxon>
        <taxon>Leptospirales</taxon>
        <taxon>Leptospiraceae</taxon>
        <taxon>Leptonema</taxon>
    </lineage>
</organism>